<evidence type="ECO:0000313" key="2">
    <source>
        <dbReference type="EMBL" id="AYG95392.1"/>
    </source>
</evidence>
<dbReference type="InterPro" id="IPR004697">
    <property type="entry name" value="AbgT"/>
</dbReference>
<dbReference type="PANTHER" id="PTHR30282">
    <property type="entry name" value="P-AMINOBENZOYL GLUTAMATE TRANSPORTER"/>
    <property type="match status" value="1"/>
</dbReference>
<feature type="transmembrane region" description="Helical" evidence="1">
    <location>
        <begin position="311"/>
        <end position="333"/>
    </location>
</feature>
<gene>
    <name evidence="2" type="ORF">D8I30_09555</name>
</gene>
<feature type="transmembrane region" description="Helical" evidence="1">
    <location>
        <begin position="450"/>
        <end position="469"/>
    </location>
</feature>
<keyword evidence="3" id="KW-1185">Reference proteome</keyword>
<dbReference type="AlphaFoldDB" id="A0A494RMY7"/>
<dbReference type="GO" id="GO:1902604">
    <property type="term" value="P:p-aminobenzoyl-glutamate transmembrane transport"/>
    <property type="evidence" value="ECO:0007669"/>
    <property type="project" value="InterPro"/>
</dbReference>
<dbReference type="RefSeq" id="WP_121482539.1">
    <property type="nucleotide sequence ID" value="NZ_CP032707.1"/>
</dbReference>
<feature type="transmembrane region" description="Helical" evidence="1">
    <location>
        <begin position="167"/>
        <end position="186"/>
    </location>
</feature>
<name>A0A494RMY7_9CAUL</name>
<feature type="transmembrane region" description="Helical" evidence="1">
    <location>
        <begin position="274"/>
        <end position="291"/>
    </location>
</feature>
<sequence length="537" mass="56356">MTDTEAPPADTGRRKRNWLDRIEAMGNALPDPVFILLFCIGVLVAASVVADFTQWSAINPVTGERLQAQSLLSGANVARLLVDMPKTLTSFPPLGLVLVVMIGAAVAERSGLFAALLGGGVRRLHTRFLTPAVFIIGLFSHHASDAAYVVLIPLAALVYAKAGRHPLAGIAIAYAGISGAFAGNVIPGQFDLLMLGITAPAAQLLDPSFTVNPLGNWWFTLAIGVVFTPIAWFLTDRVVEPRLGVWDGDSAAGEAEAAGLGVLGPAQKRGLRRAGVAALLVVGLFAALTLWPGFSPLVDHEAVGPRRLAPFYGALIAAFMLLFVSTGWAYGAATGTIRSHRELVKMMAEGLKSMAPYIVLAFFAAHFVAMFSWSNLGPVLAVKGAEGLKQLALPLPLLLVGLLMMSSVLDLVIGSASAKWSAMAPVVVPMLMLLGVSPEMTTASYRMGDSIFNIVTPLASNFPLVLIMCQQWKPKFGVGSMIALMLPYSAAFGAAGMLLILTWVGFQLPVGPGAPAAYHLPQPAAAAAPVVPQVVAP</sequence>
<dbReference type="Pfam" id="PF03806">
    <property type="entry name" value="ABG_transport"/>
    <property type="match status" value="1"/>
</dbReference>
<feature type="transmembrane region" description="Helical" evidence="1">
    <location>
        <begin position="217"/>
        <end position="234"/>
    </location>
</feature>
<feature type="transmembrane region" description="Helical" evidence="1">
    <location>
        <begin position="420"/>
        <end position="438"/>
    </location>
</feature>
<keyword evidence="1" id="KW-1133">Transmembrane helix</keyword>
<feature type="transmembrane region" description="Helical" evidence="1">
    <location>
        <begin position="481"/>
        <end position="506"/>
    </location>
</feature>
<feature type="transmembrane region" description="Helical" evidence="1">
    <location>
        <begin position="354"/>
        <end position="373"/>
    </location>
</feature>
<evidence type="ECO:0000256" key="1">
    <source>
        <dbReference type="SAM" id="Phobius"/>
    </source>
</evidence>
<dbReference type="EMBL" id="CP032707">
    <property type="protein sequence ID" value="AYG95392.1"/>
    <property type="molecule type" value="Genomic_DNA"/>
</dbReference>
<accession>A0A494RMY7</accession>
<keyword evidence="1" id="KW-0472">Membrane</keyword>
<dbReference type="GO" id="GO:0015558">
    <property type="term" value="F:secondary active p-aminobenzoyl-glutamate transmembrane transporter activity"/>
    <property type="evidence" value="ECO:0007669"/>
    <property type="project" value="InterPro"/>
</dbReference>
<proteinExistence type="predicted"/>
<keyword evidence="1" id="KW-0812">Transmembrane</keyword>
<reference evidence="2 3" key="1">
    <citation type="submission" date="2018-10" db="EMBL/GenBank/DDBJ databases">
        <title>Complete genome sequence of Brevundimonas naejangsanensis BRV3.</title>
        <authorList>
            <person name="Berrios L."/>
            <person name="Ely B."/>
        </authorList>
    </citation>
    <scope>NUCLEOTIDE SEQUENCE [LARGE SCALE GENOMIC DNA]</scope>
    <source>
        <strain evidence="2 3">BRV3</strain>
    </source>
</reference>
<organism evidence="2 3">
    <name type="scientific">Brevundimonas naejangsanensis</name>
    <dbReference type="NCBI Taxonomy" id="588932"/>
    <lineage>
        <taxon>Bacteria</taxon>
        <taxon>Pseudomonadati</taxon>
        <taxon>Pseudomonadota</taxon>
        <taxon>Alphaproteobacteria</taxon>
        <taxon>Caulobacterales</taxon>
        <taxon>Caulobacteraceae</taxon>
        <taxon>Brevundimonas</taxon>
    </lineage>
</organism>
<feature type="transmembrane region" description="Helical" evidence="1">
    <location>
        <begin position="128"/>
        <end position="160"/>
    </location>
</feature>
<feature type="transmembrane region" description="Helical" evidence="1">
    <location>
        <begin position="393"/>
        <end position="413"/>
    </location>
</feature>
<feature type="transmembrane region" description="Helical" evidence="1">
    <location>
        <begin position="33"/>
        <end position="52"/>
    </location>
</feature>
<protein>
    <submittedName>
        <fullName evidence="2">AbgT family transporter</fullName>
    </submittedName>
</protein>
<evidence type="ECO:0000313" key="3">
    <source>
        <dbReference type="Proteomes" id="UP000276984"/>
    </source>
</evidence>
<dbReference type="PANTHER" id="PTHR30282:SF1">
    <property type="entry name" value="ABGT FAMILY TRANSPORTER"/>
    <property type="match status" value="1"/>
</dbReference>
<feature type="transmembrane region" description="Helical" evidence="1">
    <location>
        <begin position="94"/>
        <end position="116"/>
    </location>
</feature>
<dbReference type="OrthoDB" id="3314392at2"/>
<dbReference type="Proteomes" id="UP000276984">
    <property type="component" value="Chromosome"/>
</dbReference>